<dbReference type="InterPro" id="IPR009003">
    <property type="entry name" value="Peptidase_S1_PA"/>
</dbReference>
<dbReference type="PANTHER" id="PTHR43019">
    <property type="entry name" value="SERINE ENDOPROTEASE DEGS"/>
    <property type="match status" value="1"/>
</dbReference>
<dbReference type="InterPro" id="IPR036366">
    <property type="entry name" value="PGBDSf"/>
</dbReference>
<dbReference type="EMBL" id="FXYE01000002">
    <property type="protein sequence ID" value="SMX43305.1"/>
    <property type="molecule type" value="Genomic_DNA"/>
</dbReference>
<evidence type="ECO:0000313" key="3">
    <source>
        <dbReference type="EMBL" id="SMX43305.1"/>
    </source>
</evidence>
<feature type="domain" description="Peptidoglycan binding-like" evidence="2">
    <location>
        <begin position="143"/>
        <end position="198"/>
    </location>
</feature>
<evidence type="ECO:0000259" key="2">
    <source>
        <dbReference type="Pfam" id="PF01471"/>
    </source>
</evidence>
<gene>
    <name evidence="3" type="ORF">COL8621_02267</name>
</gene>
<dbReference type="Gene3D" id="2.40.10.10">
    <property type="entry name" value="Trypsin-like serine proteases"/>
    <property type="match status" value="2"/>
</dbReference>
<evidence type="ECO:0000313" key="4">
    <source>
        <dbReference type="Proteomes" id="UP000202922"/>
    </source>
</evidence>
<dbReference type="SUPFAM" id="SSF47090">
    <property type="entry name" value="PGBD-like"/>
    <property type="match status" value="1"/>
</dbReference>
<dbReference type="InterPro" id="IPR002477">
    <property type="entry name" value="Peptidoglycan-bd-like"/>
</dbReference>
<accession>A0A238KKF2</accession>
<dbReference type="Pfam" id="PF13365">
    <property type="entry name" value="Trypsin_2"/>
    <property type="match status" value="1"/>
</dbReference>
<dbReference type="SUPFAM" id="SSF50494">
    <property type="entry name" value="Trypsin-like serine proteases"/>
    <property type="match status" value="1"/>
</dbReference>
<dbReference type="AlphaFoldDB" id="A0A238KKF2"/>
<dbReference type="InterPro" id="IPR043504">
    <property type="entry name" value="Peptidase_S1_PA_chymotrypsin"/>
</dbReference>
<dbReference type="Proteomes" id="UP000202922">
    <property type="component" value="Unassembled WGS sequence"/>
</dbReference>
<proteinExistence type="predicted"/>
<feature type="signal peptide" evidence="1">
    <location>
        <begin position="1"/>
        <end position="20"/>
    </location>
</feature>
<protein>
    <submittedName>
        <fullName evidence="3">Putative peptidoglycan binding domain protein</fullName>
    </submittedName>
</protein>
<dbReference type="OrthoDB" id="6810892at2"/>
<dbReference type="PANTHER" id="PTHR43019:SF23">
    <property type="entry name" value="PROTEASE DO-LIKE 5, CHLOROPLASTIC"/>
    <property type="match status" value="1"/>
</dbReference>
<feature type="chain" id="PRO_5012263437" evidence="1">
    <location>
        <begin position="21"/>
        <end position="568"/>
    </location>
</feature>
<keyword evidence="4" id="KW-1185">Reference proteome</keyword>
<dbReference type="Gene3D" id="1.10.101.10">
    <property type="entry name" value="PGBD-like superfamily/PGBD"/>
    <property type="match status" value="1"/>
</dbReference>
<name>A0A238KKF2_9RHOB</name>
<dbReference type="Pfam" id="PF01471">
    <property type="entry name" value="PG_binding_1"/>
    <property type="match status" value="1"/>
</dbReference>
<reference evidence="4" key="1">
    <citation type="submission" date="2017-05" db="EMBL/GenBank/DDBJ databases">
        <authorList>
            <person name="Rodrigo-Torres L."/>
            <person name="Arahal R. D."/>
            <person name="Lucena T."/>
        </authorList>
    </citation>
    <scope>NUCLEOTIDE SEQUENCE [LARGE SCALE GENOMIC DNA]</scope>
    <source>
        <strain evidence="4">CECT 8621</strain>
    </source>
</reference>
<keyword evidence="1" id="KW-0732">Signal</keyword>
<evidence type="ECO:0000256" key="1">
    <source>
        <dbReference type="SAM" id="SignalP"/>
    </source>
</evidence>
<dbReference type="InterPro" id="IPR036365">
    <property type="entry name" value="PGBD-like_sf"/>
</dbReference>
<sequence length="568" mass="61511">MRQVIAFVFLILIWAIPAAAQNSVWVQIEARPTLRQAQDRARAYANAFSNVAGFQLRSGWYAIALGPFTAEGAANQLQALRRERLIPSDSYLSDGATFQQQFWPIGATARVTPVEPAPTIVQPTALPDETPAQARRAERDLTREERMELQEALKWEGFYTAAIDGSFGPGTRNAMAAYQAAMAYDPTGVLTTKQRQALMKGYRDAFASLGLRTVDDSKAGISVTMPTGMVEFARYEPPFAHYDNTANNGVRVLLISQTGDQNTLFGLYDIMQTLEIVPLNGARERNKRSFVLTGQNDELHSYTYAALANGMVKGFTLTWRPEDEKLMNRAAQIMRDSFEPFGDRALDDTIGEASPEQSIDLMSGLEIRRADVARTGFYVDGQGTVLTTSEVLDQCQRLTIADEYDAEIAAVDETLGLAVLRPNEPLAPIAYAAFQTGVPRLQSDVAVAGFSYGDALDLPVLTYGKLADLRGLSGEDGINRLALNTLPGDAGGPVFDATGAVMGVLLTKDQGSRKLPDDVNFAANVPTVAGFLSASGVPMAASDNSGPMDPVDLTTFASDMAVLVSCWK</sequence>
<organism evidence="3 4">
    <name type="scientific">Actibacterium lipolyticum</name>
    <dbReference type="NCBI Taxonomy" id="1524263"/>
    <lineage>
        <taxon>Bacteria</taxon>
        <taxon>Pseudomonadati</taxon>
        <taxon>Pseudomonadota</taxon>
        <taxon>Alphaproteobacteria</taxon>
        <taxon>Rhodobacterales</taxon>
        <taxon>Roseobacteraceae</taxon>
        <taxon>Actibacterium</taxon>
    </lineage>
</organism>